<reference evidence="5 6" key="1">
    <citation type="submission" date="2017-06" db="EMBL/GenBank/DDBJ databases">
        <title>First complete genome sequences of Xanthomonas citri pv. vignicola strains CFBP 7111, CFBP 7112 and CFBP 7113 using long-read technology.</title>
        <authorList>
            <person name="Ruh M."/>
            <person name="Briand M."/>
            <person name="Bonneau S."/>
            <person name="Jacques M.A."/>
            <person name="Chen N.W.G."/>
        </authorList>
    </citation>
    <scope>NUCLEOTIDE SEQUENCE [LARGE SCALE GENOMIC DNA]</scope>
    <source>
        <strain evidence="5 6">CFBP7111</strain>
        <plasmid evidence="5">plB</plasmid>
        <plasmid evidence="6">plb</plasmid>
    </source>
</reference>
<dbReference type="Gene3D" id="2.40.50.140">
    <property type="entry name" value="Nucleic acid-binding proteins"/>
    <property type="match status" value="1"/>
</dbReference>
<dbReference type="Pfam" id="PF00436">
    <property type="entry name" value="SSB"/>
    <property type="match status" value="1"/>
</dbReference>
<accession>A0AB33CV96</accession>
<dbReference type="NCBIfam" id="TIGR00621">
    <property type="entry name" value="ssb"/>
    <property type="match status" value="1"/>
</dbReference>
<dbReference type="SUPFAM" id="SSF50249">
    <property type="entry name" value="Nucleic acid-binding proteins"/>
    <property type="match status" value="1"/>
</dbReference>
<dbReference type="GO" id="GO:0003697">
    <property type="term" value="F:single-stranded DNA binding"/>
    <property type="evidence" value="ECO:0007669"/>
    <property type="project" value="InterPro"/>
</dbReference>
<dbReference type="AlphaFoldDB" id="A0AB33CV96"/>
<dbReference type="EMBL" id="CP022266">
    <property type="protein sequence ID" value="ASK94854.1"/>
    <property type="molecule type" value="Genomic_DNA"/>
</dbReference>
<evidence type="ECO:0000313" key="6">
    <source>
        <dbReference type="Proteomes" id="UP000198357"/>
    </source>
</evidence>
<sequence length="117" mass="13536">MPRKSECRVDCMGFVANEPQLRQANGTPVINLVVMENEYWKDGEGNRKERAHAHNVSFWGPYAETVDKLVQKGAYVRVKGNLRYRPIEGQQYDKTAEIRGDEFYLLDDPRERGESTD</sequence>
<dbReference type="Proteomes" id="UP000198357">
    <property type="component" value="Plasmid plB"/>
</dbReference>
<organism evidence="5 6">
    <name type="scientific">Xanthomonas citri pv. vignicola</name>
    <dbReference type="NCBI Taxonomy" id="473426"/>
    <lineage>
        <taxon>Bacteria</taxon>
        <taxon>Pseudomonadati</taxon>
        <taxon>Pseudomonadota</taxon>
        <taxon>Gammaproteobacteria</taxon>
        <taxon>Lysobacterales</taxon>
        <taxon>Lysobacteraceae</taxon>
        <taxon>Xanthomonas</taxon>
    </lineage>
</organism>
<protein>
    <recommendedName>
        <fullName evidence="2 3">Single-stranded DNA-binding protein</fullName>
    </recommendedName>
</protein>
<geneLocation type="plasmid" evidence="5">
    <name>plB</name>
</geneLocation>
<dbReference type="PROSITE" id="PS50935">
    <property type="entry name" value="SSB"/>
    <property type="match status" value="1"/>
</dbReference>
<evidence type="ECO:0000256" key="3">
    <source>
        <dbReference type="RuleBase" id="RU000524"/>
    </source>
</evidence>
<name>A0AB33CV96_XANCI</name>
<dbReference type="InterPro" id="IPR011344">
    <property type="entry name" value="ssDNA-bd"/>
</dbReference>
<dbReference type="RefSeq" id="WP_089113776.1">
    <property type="nucleotide sequence ID" value="NZ_CP022266.1"/>
</dbReference>
<keyword evidence="5" id="KW-0614">Plasmid</keyword>
<keyword evidence="1 2" id="KW-0238">DNA-binding</keyword>
<evidence type="ECO:0000313" key="4">
    <source>
        <dbReference type="EMBL" id="ASK94854.1"/>
    </source>
</evidence>
<dbReference type="InterPro" id="IPR000424">
    <property type="entry name" value="Primosome_PriB/ssb"/>
</dbReference>
<gene>
    <name evidence="4" type="ORF">XcvCFBP7111P_25670</name>
    <name evidence="5" type="ORF">XcvCFBP7111P_25945</name>
</gene>
<dbReference type="PIRSF" id="PIRSF002070">
    <property type="entry name" value="SSB"/>
    <property type="match status" value="1"/>
</dbReference>
<geneLocation type="plasmid" evidence="6">
    <name>plb</name>
</geneLocation>
<dbReference type="EMBL" id="CP022266">
    <property type="protein sequence ID" value="ASK94897.1"/>
    <property type="molecule type" value="Genomic_DNA"/>
</dbReference>
<evidence type="ECO:0000313" key="5">
    <source>
        <dbReference type="EMBL" id="ASK94897.1"/>
    </source>
</evidence>
<proteinExistence type="predicted"/>
<evidence type="ECO:0000256" key="1">
    <source>
        <dbReference type="ARBA" id="ARBA00023125"/>
    </source>
</evidence>
<dbReference type="InterPro" id="IPR012340">
    <property type="entry name" value="NA-bd_OB-fold"/>
</dbReference>
<evidence type="ECO:0000256" key="2">
    <source>
        <dbReference type="PIRNR" id="PIRNR002070"/>
    </source>
</evidence>
<dbReference type="CDD" id="cd04496">
    <property type="entry name" value="SSB_OBF"/>
    <property type="match status" value="1"/>
</dbReference>
<dbReference type="GO" id="GO:0006260">
    <property type="term" value="P:DNA replication"/>
    <property type="evidence" value="ECO:0007669"/>
    <property type="project" value="InterPro"/>
</dbReference>